<dbReference type="InterPro" id="IPR013595">
    <property type="entry name" value="Pept_S33_TAP-like_C"/>
</dbReference>
<gene>
    <name evidence="7" type="ORF">EDC03_2894</name>
</gene>
<dbReference type="OrthoDB" id="3252468at2"/>
<dbReference type="PANTHER" id="PTHR43248">
    <property type="entry name" value="2-SUCCINYL-6-HYDROXY-2,4-CYCLOHEXADIENE-1-CARBOXYLATE SYNTHASE"/>
    <property type="match status" value="1"/>
</dbReference>
<dbReference type="SUPFAM" id="SSF53474">
    <property type="entry name" value="alpha/beta-Hydrolases"/>
    <property type="match status" value="1"/>
</dbReference>
<evidence type="ECO:0000259" key="6">
    <source>
        <dbReference type="Pfam" id="PF08386"/>
    </source>
</evidence>
<dbReference type="EMBL" id="RJKN01000008">
    <property type="protein sequence ID" value="ROP26966.1"/>
    <property type="molecule type" value="Genomic_DNA"/>
</dbReference>
<dbReference type="Proteomes" id="UP000276232">
    <property type="component" value="Unassembled WGS sequence"/>
</dbReference>
<accession>A0A3N1G9Q5</accession>
<evidence type="ECO:0000256" key="4">
    <source>
        <dbReference type="SAM" id="MobiDB-lite"/>
    </source>
</evidence>
<keyword evidence="2" id="KW-0732">Signal</keyword>
<evidence type="ECO:0000313" key="8">
    <source>
        <dbReference type="Proteomes" id="UP000276232"/>
    </source>
</evidence>
<reference evidence="7 8" key="1">
    <citation type="journal article" date="2015" name="Stand. Genomic Sci.">
        <title>Genomic Encyclopedia of Bacterial and Archaeal Type Strains, Phase III: the genomes of soil and plant-associated and newly described type strains.</title>
        <authorList>
            <person name="Whitman W.B."/>
            <person name="Woyke T."/>
            <person name="Klenk H.P."/>
            <person name="Zhou Y."/>
            <person name="Lilburn T.G."/>
            <person name="Beck B.J."/>
            <person name="De Vos P."/>
            <person name="Vandamme P."/>
            <person name="Eisen J.A."/>
            <person name="Garrity G."/>
            <person name="Hugenholtz P."/>
            <person name="Kyrpides N.C."/>
        </authorList>
    </citation>
    <scope>NUCLEOTIDE SEQUENCE [LARGE SCALE GENOMIC DNA]</scope>
    <source>
        <strain evidence="7 8">CECT 7306</strain>
    </source>
</reference>
<sequence length="606" mass="62955">MPPSVIPTPDVRPGARPAARRRRPPVALALALAAVVVAPGAAGAAPVERPARAAAPAPAAAAVPELGWGACPEGWTRDGVDPAAFDCAVAAVPLDHDDPTGPTIDLAVKRLPASGDPAKRIGTLFLNPGGPGGSGVGFVDSAEGAFPAEVLERFDVVGFDPRGVARSTPLACFPDLDTAVETLFDLPPFPVGTREQLRHFAAYRTYTDFCAGQVDEQPVIEHMSTADVARDLDLLRQAVGDEALTYAGYSYGTHLGDVYANLFPDRVRALALDAVIEPVAWTTGESRRQALTETTSHRLRTGEGAYGTLQALLAECAAAGPEACALAAGGDPSGDYDRLAAALLDEPLVVVDAEGGETRWTYAELVSTSLGALYDAGSYPALADLVAALLVLVDAREDGVAPDAATTARAAAAGERLATAADEPEPAEERVQISEGTDGVLCTDGDNPRRQRAWRTSAAAADAQGPYFGSAWVWSELACATWPVRADSRYTGPWDEETAAPVLVVGTRYDPATPYWDAVAVSEQLPGARLLTLEGWGHTALGASGCVDDAVARYLVDQQLPAEGTVCAADRRPFDPQPVSALRSAGPSGQAAKDDVVAALLGATTR</sequence>
<evidence type="ECO:0000313" key="7">
    <source>
        <dbReference type="EMBL" id="ROP26966.1"/>
    </source>
</evidence>
<dbReference type="GO" id="GO:0016787">
    <property type="term" value="F:hydrolase activity"/>
    <property type="evidence" value="ECO:0007669"/>
    <property type="project" value="UniProtKB-KW"/>
</dbReference>
<organism evidence="7 8">
    <name type="scientific">Pseudokineococcus lusitanus</name>
    <dbReference type="NCBI Taxonomy" id="763993"/>
    <lineage>
        <taxon>Bacteria</taxon>
        <taxon>Bacillati</taxon>
        <taxon>Actinomycetota</taxon>
        <taxon>Actinomycetes</taxon>
        <taxon>Kineosporiales</taxon>
        <taxon>Kineosporiaceae</taxon>
        <taxon>Pseudokineococcus</taxon>
    </lineage>
</organism>
<evidence type="ECO:0000259" key="5">
    <source>
        <dbReference type="Pfam" id="PF00561"/>
    </source>
</evidence>
<comment type="similarity">
    <text evidence="1">Belongs to the peptidase S33 family.</text>
</comment>
<dbReference type="InterPro" id="IPR051601">
    <property type="entry name" value="Serine_prot/Carboxylest_S33"/>
</dbReference>
<protein>
    <submittedName>
        <fullName evidence="7">Alpha/beta hydrolase family protein</fullName>
    </submittedName>
</protein>
<evidence type="ECO:0000256" key="3">
    <source>
        <dbReference type="ARBA" id="ARBA00022801"/>
    </source>
</evidence>
<dbReference type="AlphaFoldDB" id="A0A3N1G9Q5"/>
<comment type="caution">
    <text evidence="7">The sequence shown here is derived from an EMBL/GenBank/DDBJ whole genome shotgun (WGS) entry which is preliminary data.</text>
</comment>
<dbReference type="InterPro" id="IPR029058">
    <property type="entry name" value="AB_hydrolase_fold"/>
</dbReference>
<dbReference type="InterPro" id="IPR000073">
    <property type="entry name" value="AB_hydrolase_1"/>
</dbReference>
<feature type="domain" description="Peptidase S33 tripeptidyl aminopeptidase-like C-terminal" evidence="6">
    <location>
        <begin position="466"/>
        <end position="567"/>
    </location>
</feature>
<keyword evidence="3 7" id="KW-0378">Hydrolase</keyword>
<dbReference type="RefSeq" id="WP_158674320.1">
    <property type="nucleotide sequence ID" value="NZ_RJKN01000008.1"/>
</dbReference>
<dbReference type="Pfam" id="PF08386">
    <property type="entry name" value="Abhydrolase_4"/>
    <property type="match status" value="1"/>
</dbReference>
<keyword evidence="8" id="KW-1185">Reference proteome</keyword>
<dbReference type="Pfam" id="PF00561">
    <property type="entry name" value="Abhydrolase_1"/>
    <property type="match status" value="1"/>
</dbReference>
<dbReference type="PANTHER" id="PTHR43248:SF29">
    <property type="entry name" value="TRIPEPTIDYL AMINOPEPTIDASE"/>
    <property type="match status" value="1"/>
</dbReference>
<feature type="region of interest" description="Disordered" evidence="4">
    <location>
        <begin position="1"/>
        <end position="22"/>
    </location>
</feature>
<feature type="domain" description="AB hydrolase-1" evidence="5">
    <location>
        <begin position="123"/>
        <end position="278"/>
    </location>
</feature>
<evidence type="ECO:0000256" key="1">
    <source>
        <dbReference type="ARBA" id="ARBA00010088"/>
    </source>
</evidence>
<dbReference type="InParanoid" id="A0A3N1G9Q5"/>
<name>A0A3N1G9Q5_9ACTN</name>
<evidence type="ECO:0000256" key="2">
    <source>
        <dbReference type="ARBA" id="ARBA00022729"/>
    </source>
</evidence>
<proteinExistence type="inferred from homology"/>
<dbReference type="Gene3D" id="3.40.50.1820">
    <property type="entry name" value="alpha/beta hydrolase"/>
    <property type="match status" value="1"/>
</dbReference>